<protein>
    <recommendedName>
        <fullName evidence="1">DUF5808 domain-containing protein</fullName>
    </recommendedName>
</protein>
<dbReference type="Pfam" id="PF19124">
    <property type="entry name" value="DUF5808"/>
    <property type="match status" value="1"/>
</dbReference>
<proteinExistence type="predicted"/>
<accession>A0A6J4V5R8</accession>
<gene>
    <name evidence="2" type="ORF">AVDCRST_MAG73-4283</name>
</gene>
<evidence type="ECO:0000259" key="1">
    <source>
        <dbReference type="Pfam" id="PF19124"/>
    </source>
</evidence>
<organism evidence="2">
    <name type="scientific">uncultured Thermomicrobiales bacterium</name>
    <dbReference type="NCBI Taxonomy" id="1645740"/>
    <lineage>
        <taxon>Bacteria</taxon>
        <taxon>Pseudomonadati</taxon>
        <taxon>Thermomicrobiota</taxon>
        <taxon>Thermomicrobia</taxon>
        <taxon>Thermomicrobiales</taxon>
        <taxon>environmental samples</taxon>
    </lineage>
</organism>
<reference evidence="2" key="1">
    <citation type="submission" date="2020-02" db="EMBL/GenBank/DDBJ databases">
        <authorList>
            <person name="Meier V. D."/>
        </authorList>
    </citation>
    <scope>NUCLEOTIDE SEQUENCE</scope>
    <source>
        <strain evidence="2">AVDCRST_MAG73</strain>
    </source>
</reference>
<dbReference type="AlphaFoldDB" id="A0A6J4V5R8"/>
<evidence type="ECO:0000313" key="2">
    <source>
        <dbReference type="EMBL" id="CAA9567158.1"/>
    </source>
</evidence>
<name>A0A6J4V5R8_9BACT</name>
<dbReference type="EMBL" id="CADCWE010000273">
    <property type="protein sequence ID" value="CAA9567158.1"/>
    <property type="molecule type" value="Genomic_DNA"/>
</dbReference>
<feature type="domain" description="DUF5808" evidence="1">
    <location>
        <begin position="20"/>
        <end position="40"/>
    </location>
</feature>
<dbReference type="InterPro" id="IPR043831">
    <property type="entry name" value="DUF5808"/>
</dbReference>
<sequence length="53" mass="6450">MPYDVRPITRARLLDRWWNPEDRRAIVPKAFGWGWDLNLYEVGRRLRLVGRGR</sequence>